<keyword evidence="2" id="KW-1185">Reference proteome</keyword>
<gene>
    <name evidence="1" type="ORF">LY79DRAFT_543909</name>
</gene>
<dbReference type="EMBL" id="JAHLJV010000011">
    <property type="protein sequence ID" value="KAK1596686.1"/>
    <property type="molecule type" value="Genomic_DNA"/>
</dbReference>
<dbReference type="AlphaFoldDB" id="A0AAD8Q694"/>
<evidence type="ECO:0000313" key="2">
    <source>
        <dbReference type="Proteomes" id="UP001230504"/>
    </source>
</evidence>
<evidence type="ECO:0000313" key="1">
    <source>
        <dbReference type="EMBL" id="KAK1596686.1"/>
    </source>
</evidence>
<name>A0AAD8Q694_9PEZI</name>
<sequence length="109" mass="12210">MRGTNKVIVCVYVWFPRVSLQVMGVGRGPRHRRDVQTCARQSRGVERRSMMGCFFVQTGAVCHSQYREGGMLSLVAKKGSDSVRTLRVCGCVMKLAEVSRSCRLGRQGR</sequence>
<dbReference type="GeneID" id="85441330"/>
<dbReference type="RefSeq" id="XP_060417539.1">
    <property type="nucleotide sequence ID" value="XM_060557090.1"/>
</dbReference>
<proteinExistence type="predicted"/>
<reference evidence="1" key="1">
    <citation type="submission" date="2021-06" db="EMBL/GenBank/DDBJ databases">
        <title>Comparative genomics, transcriptomics and evolutionary studies reveal genomic signatures of adaptation to plant cell wall in hemibiotrophic fungi.</title>
        <authorList>
            <consortium name="DOE Joint Genome Institute"/>
            <person name="Baroncelli R."/>
            <person name="Diaz J.F."/>
            <person name="Benocci T."/>
            <person name="Peng M."/>
            <person name="Battaglia E."/>
            <person name="Haridas S."/>
            <person name="Andreopoulos W."/>
            <person name="Labutti K."/>
            <person name="Pangilinan J."/>
            <person name="Floch G.L."/>
            <person name="Makela M.R."/>
            <person name="Henrissat B."/>
            <person name="Grigoriev I.V."/>
            <person name="Crouch J.A."/>
            <person name="De Vries R.P."/>
            <person name="Sukno S.A."/>
            <person name="Thon M.R."/>
        </authorList>
    </citation>
    <scope>NUCLEOTIDE SEQUENCE</scope>
    <source>
        <strain evidence="1">CBS 125086</strain>
    </source>
</reference>
<protein>
    <submittedName>
        <fullName evidence="1">Uncharacterized protein</fullName>
    </submittedName>
</protein>
<accession>A0AAD8Q694</accession>
<organism evidence="1 2">
    <name type="scientific">Colletotrichum navitas</name>
    <dbReference type="NCBI Taxonomy" id="681940"/>
    <lineage>
        <taxon>Eukaryota</taxon>
        <taxon>Fungi</taxon>
        <taxon>Dikarya</taxon>
        <taxon>Ascomycota</taxon>
        <taxon>Pezizomycotina</taxon>
        <taxon>Sordariomycetes</taxon>
        <taxon>Hypocreomycetidae</taxon>
        <taxon>Glomerellales</taxon>
        <taxon>Glomerellaceae</taxon>
        <taxon>Colletotrichum</taxon>
        <taxon>Colletotrichum graminicola species complex</taxon>
    </lineage>
</organism>
<comment type="caution">
    <text evidence="1">The sequence shown here is derived from an EMBL/GenBank/DDBJ whole genome shotgun (WGS) entry which is preliminary data.</text>
</comment>
<dbReference type="Proteomes" id="UP001230504">
    <property type="component" value="Unassembled WGS sequence"/>
</dbReference>